<evidence type="ECO:0000256" key="1">
    <source>
        <dbReference type="SAM" id="MobiDB-lite"/>
    </source>
</evidence>
<keyword evidence="2" id="KW-1133">Transmembrane helix</keyword>
<dbReference type="SUPFAM" id="SSF52833">
    <property type="entry name" value="Thioredoxin-like"/>
    <property type="match status" value="1"/>
</dbReference>
<proteinExistence type="predicted"/>
<evidence type="ECO:0000256" key="2">
    <source>
        <dbReference type="SAM" id="Phobius"/>
    </source>
</evidence>
<sequence length="341" mass="37877">MDSLTTRLNHPHYYACALLSLPLPVWLAVRLAASSTLTTALLAAPVLLALSVVARRPLDNLETFAETTTFQLRLLNLFGFIFTRNQLGTGWRTVFLYFGAWMLVSFFLPQPPYLGKSKLVLMTSDEFDTNVLLLPPAPTVALGAASDPKIVELKDDDQSYGSEAVSAGKRDKYHLVLFHADFSKKSRQLQLTLSRLSNLYSSPRLDFVLLDPDAAPTTFYDLGLATGPTSLDLPLLRMYRRGKAIQQVPLSETEARRSIRRKKREGRQADKRRDGIVASESESGGGSSDEDGASDESEDERQVAQERAMSRYKWDTSGSAIERAFKLQERSGLAPKGQLET</sequence>
<protein>
    <submittedName>
        <fullName evidence="3">Uncharacterized protein</fullName>
    </submittedName>
</protein>
<keyword evidence="2" id="KW-0472">Membrane</keyword>
<evidence type="ECO:0000313" key="4">
    <source>
        <dbReference type="Proteomes" id="UP000237144"/>
    </source>
</evidence>
<feature type="compositionally biased region" description="Basic and acidic residues" evidence="1">
    <location>
        <begin position="300"/>
        <end position="314"/>
    </location>
</feature>
<accession>A0A2S5BGM8</accession>
<keyword evidence="2" id="KW-0812">Transmembrane</keyword>
<dbReference type="InterPro" id="IPR036249">
    <property type="entry name" value="Thioredoxin-like_sf"/>
</dbReference>
<name>A0A2S5BGM8_9BASI</name>
<feature type="transmembrane region" description="Helical" evidence="2">
    <location>
        <begin position="36"/>
        <end position="54"/>
    </location>
</feature>
<keyword evidence="4" id="KW-1185">Reference proteome</keyword>
<dbReference type="EMBL" id="PJQD01000009">
    <property type="protein sequence ID" value="POY75926.1"/>
    <property type="molecule type" value="Genomic_DNA"/>
</dbReference>
<feature type="compositionally biased region" description="Basic and acidic residues" evidence="1">
    <location>
        <begin position="266"/>
        <end position="275"/>
    </location>
</feature>
<dbReference type="AlphaFoldDB" id="A0A2S5BGM8"/>
<dbReference type="Proteomes" id="UP000237144">
    <property type="component" value="Unassembled WGS sequence"/>
</dbReference>
<comment type="caution">
    <text evidence="3">The sequence shown here is derived from an EMBL/GenBank/DDBJ whole genome shotgun (WGS) entry which is preliminary data.</text>
</comment>
<feature type="compositionally biased region" description="Acidic residues" evidence="1">
    <location>
        <begin position="288"/>
        <end position="299"/>
    </location>
</feature>
<feature type="transmembrane region" description="Helical" evidence="2">
    <location>
        <begin position="90"/>
        <end position="108"/>
    </location>
</feature>
<evidence type="ECO:0000313" key="3">
    <source>
        <dbReference type="EMBL" id="POY75926.1"/>
    </source>
</evidence>
<dbReference type="Gene3D" id="3.40.30.10">
    <property type="entry name" value="Glutaredoxin"/>
    <property type="match status" value="1"/>
</dbReference>
<gene>
    <name evidence="3" type="ORF">BMF94_1010</name>
</gene>
<reference evidence="3 4" key="1">
    <citation type="journal article" date="2018" name="Front. Microbiol.">
        <title>Prospects for Fungal Bioremediation of Acidic Radioactive Waste Sites: Characterization and Genome Sequence of Rhodotorula taiwanensis MD1149.</title>
        <authorList>
            <person name="Tkavc R."/>
            <person name="Matrosova V.Y."/>
            <person name="Grichenko O.E."/>
            <person name="Gostincar C."/>
            <person name="Volpe R.P."/>
            <person name="Klimenkova P."/>
            <person name="Gaidamakova E.K."/>
            <person name="Zhou C.E."/>
            <person name="Stewart B.J."/>
            <person name="Lyman M.G."/>
            <person name="Malfatti S.A."/>
            <person name="Rubinfeld B."/>
            <person name="Courtot M."/>
            <person name="Singh J."/>
            <person name="Dalgard C.L."/>
            <person name="Hamilton T."/>
            <person name="Frey K.G."/>
            <person name="Gunde-Cimerman N."/>
            <person name="Dugan L."/>
            <person name="Daly M.J."/>
        </authorList>
    </citation>
    <scope>NUCLEOTIDE SEQUENCE [LARGE SCALE GENOMIC DNA]</scope>
    <source>
        <strain evidence="3 4">MD1149</strain>
    </source>
</reference>
<feature type="region of interest" description="Disordered" evidence="1">
    <location>
        <begin position="250"/>
        <end position="315"/>
    </location>
</feature>
<organism evidence="3 4">
    <name type="scientific">Rhodotorula taiwanensis</name>
    <dbReference type="NCBI Taxonomy" id="741276"/>
    <lineage>
        <taxon>Eukaryota</taxon>
        <taxon>Fungi</taxon>
        <taxon>Dikarya</taxon>
        <taxon>Basidiomycota</taxon>
        <taxon>Pucciniomycotina</taxon>
        <taxon>Microbotryomycetes</taxon>
        <taxon>Sporidiobolales</taxon>
        <taxon>Sporidiobolaceae</taxon>
        <taxon>Rhodotorula</taxon>
    </lineage>
</organism>
<dbReference type="OrthoDB" id="20229at2759"/>